<comment type="caution">
    <text evidence="3">The sequence shown here is derived from an EMBL/GenBank/DDBJ whole genome shotgun (WGS) entry which is preliminary data.</text>
</comment>
<reference evidence="3 4" key="1">
    <citation type="submission" date="2020-07" db="EMBL/GenBank/DDBJ databases">
        <title>Sequencing the genomes of 1000 actinobacteria strains.</title>
        <authorList>
            <person name="Klenk H.-P."/>
        </authorList>
    </citation>
    <scope>NUCLEOTIDE SEQUENCE [LARGE SCALE GENOMIC DNA]</scope>
    <source>
        <strain evidence="3 4">DSM 15131</strain>
    </source>
</reference>
<proteinExistence type="predicted"/>
<dbReference type="SUPFAM" id="SSF56317">
    <property type="entry name" value="Carbon-nitrogen hydrolase"/>
    <property type="match status" value="1"/>
</dbReference>
<organism evidence="3 4">
    <name type="scientific">Nocardioides aromaticivorans</name>
    <dbReference type="NCBI Taxonomy" id="200618"/>
    <lineage>
        <taxon>Bacteria</taxon>
        <taxon>Bacillati</taxon>
        <taxon>Actinomycetota</taxon>
        <taxon>Actinomycetes</taxon>
        <taxon>Propionibacteriales</taxon>
        <taxon>Nocardioidaceae</taxon>
        <taxon>Nocardioides</taxon>
    </lineage>
</organism>
<dbReference type="GO" id="GO:0050126">
    <property type="term" value="F:N-carbamoylputrescine amidase activity"/>
    <property type="evidence" value="ECO:0007669"/>
    <property type="project" value="TreeGrafter"/>
</dbReference>
<dbReference type="InterPro" id="IPR003010">
    <property type="entry name" value="C-N_Hydrolase"/>
</dbReference>
<accession>A0A7Y9ZE91</accession>
<evidence type="ECO:0000256" key="1">
    <source>
        <dbReference type="ARBA" id="ARBA00022801"/>
    </source>
</evidence>
<protein>
    <submittedName>
        <fullName evidence="3">Putative amidohydrolase</fullName>
    </submittedName>
</protein>
<dbReference type="Gene3D" id="3.60.110.10">
    <property type="entry name" value="Carbon-nitrogen hydrolase"/>
    <property type="match status" value="1"/>
</dbReference>
<dbReference type="PROSITE" id="PS50263">
    <property type="entry name" value="CN_HYDROLASE"/>
    <property type="match status" value="1"/>
</dbReference>
<feature type="domain" description="CN hydrolase" evidence="2">
    <location>
        <begin position="1"/>
        <end position="200"/>
    </location>
</feature>
<name>A0A7Y9ZE91_9ACTN</name>
<gene>
    <name evidence="3" type="ORF">BJ993_000899</name>
</gene>
<sequence>MLPEAFLTGYDASAFAGALPTVDDLAGAVLDPLREAAVAAGATVVASAALARPRGRTLSSVVVGPDGTTTAPYDKQHLDGDEPDWFVAGESGASVVVDGHVLALSICRDGSVPAHAAEAAAAGAAAYLCSVAYFPGGARRMDVTYAARALDHRFPVVVAGLTGRCGAHTFIGGSAVYGPDAEPLARLGDEEGVARAELALS</sequence>
<evidence type="ECO:0000313" key="3">
    <source>
        <dbReference type="EMBL" id="NYI43819.1"/>
    </source>
</evidence>
<dbReference type="PANTHER" id="PTHR43674">
    <property type="entry name" value="NITRILASE C965.09-RELATED"/>
    <property type="match status" value="1"/>
</dbReference>
<dbReference type="InterPro" id="IPR036526">
    <property type="entry name" value="C-N_Hydrolase_sf"/>
</dbReference>
<dbReference type="PANTHER" id="PTHR43674:SF2">
    <property type="entry name" value="BETA-UREIDOPROPIONASE"/>
    <property type="match status" value="1"/>
</dbReference>
<dbReference type="Pfam" id="PF00795">
    <property type="entry name" value="CN_hydrolase"/>
    <property type="match status" value="1"/>
</dbReference>
<evidence type="ECO:0000313" key="4">
    <source>
        <dbReference type="Proteomes" id="UP000562045"/>
    </source>
</evidence>
<dbReference type="AlphaFoldDB" id="A0A7Y9ZE91"/>
<dbReference type="InterPro" id="IPR050345">
    <property type="entry name" value="Aliph_Amidase/BUP"/>
</dbReference>
<dbReference type="Proteomes" id="UP000562045">
    <property type="component" value="Unassembled WGS sequence"/>
</dbReference>
<dbReference type="GO" id="GO:0033388">
    <property type="term" value="P:putrescine biosynthetic process from arginine"/>
    <property type="evidence" value="ECO:0007669"/>
    <property type="project" value="TreeGrafter"/>
</dbReference>
<keyword evidence="1 3" id="KW-0378">Hydrolase</keyword>
<dbReference type="EMBL" id="JACBZM010000001">
    <property type="protein sequence ID" value="NYI43819.1"/>
    <property type="molecule type" value="Genomic_DNA"/>
</dbReference>
<dbReference type="CDD" id="cd07197">
    <property type="entry name" value="nitrilase"/>
    <property type="match status" value="1"/>
</dbReference>
<evidence type="ECO:0000259" key="2">
    <source>
        <dbReference type="PROSITE" id="PS50263"/>
    </source>
</evidence>